<sequence length="109" mass="12504">MRCSLTEEEARPVVLEEEEDLAEGVIDALKLGFLSIQGFYLTMSRAWNYKDIRVSRVSGPILHIFFPTVRGLKEEYHTRDVAVKMQGSLVGCEAIEMRKDKGGKKFFQY</sequence>
<protein>
    <submittedName>
        <fullName evidence="1">Uncharacterized protein</fullName>
    </submittedName>
</protein>
<evidence type="ECO:0000313" key="1">
    <source>
        <dbReference type="EMBL" id="GAA0143790.1"/>
    </source>
</evidence>
<gene>
    <name evidence="1" type="ORF">LIER_35806</name>
</gene>
<dbReference type="Proteomes" id="UP001454036">
    <property type="component" value="Unassembled WGS sequence"/>
</dbReference>
<dbReference type="AlphaFoldDB" id="A0AAV3NWR1"/>
<comment type="caution">
    <text evidence="1">The sequence shown here is derived from an EMBL/GenBank/DDBJ whole genome shotgun (WGS) entry which is preliminary data.</text>
</comment>
<keyword evidence="2" id="KW-1185">Reference proteome</keyword>
<accession>A0AAV3NWR1</accession>
<dbReference type="EMBL" id="BAABME010015953">
    <property type="protein sequence ID" value="GAA0143790.1"/>
    <property type="molecule type" value="Genomic_DNA"/>
</dbReference>
<evidence type="ECO:0000313" key="2">
    <source>
        <dbReference type="Proteomes" id="UP001454036"/>
    </source>
</evidence>
<proteinExistence type="predicted"/>
<reference evidence="1 2" key="1">
    <citation type="submission" date="2024-01" db="EMBL/GenBank/DDBJ databases">
        <title>The complete chloroplast genome sequence of Lithospermum erythrorhizon: insights into the phylogenetic relationship among Boraginaceae species and the maternal lineages of purple gromwells.</title>
        <authorList>
            <person name="Okada T."/>
            <person name="Watanabe K."/>
        </authorList>
    </citation>
    <scope>NUCLEOTIDE SEQUENCE [LARGE SCALE GENOMIC DNA]</scope>
</reference>
<name>A0AAV3NWR1_LITER</name>
<organism evidence="1 2">
    <name type="scientific">Lithospermum erythrorhizon</name>
    <name type="common">Purple gromwell</name>
    <name type="synonym">Lithospermum officinale var. erythrorhizon</name>
    <dbReference type="NCBI Taxonomy" id="34254"/>
    <lineage>
        <taxon>Eukaryota</taxon>
        <taxon>Viridiplantae</taxon>
        <taxon>Streptophyta</taxon>
        <taxon>Embryophyta</taxon>
        <taxon>Tracheophyta</taxon>
        <taxon>Spermatophyta</taxon>
        <taxon>Magnoliopsida</taxon>
        <taxon>eudicotyledons</taxon>
        <taxon>Gunneridae</taxon>
        <taxon>Pentapetalae</taxon>
        <taxon>asterids</taxon>
        <taxon>lamiids</taxon>
        <taxon>Boraginales</taxon>
        <taxon>Boraginaceae</taxon>
        <taxon>Boraginoideae</taxon>
        <taxon>Lithospermeae</taxon>
        <taxon>Lithospermum</taxon>
    </lineage>
</organism>